<dbReference type="GO" id="GO:0061630">
    <property type="term" value="F:ubiquitin protein ligase activity"/>
    <property type="evidence" value="ECO:0007669"/>
    <property type="project" value="UniProtKB-EC"/>
</dbReference>
<evidence type="ECO:0000256" key="1">
    <source>
        <dbReference type="ARBA" id="ARBA00000900"/>
    </source>
</evidence>
<comment type="similarity">
    <text evidence="4">Belongs to the HRD1 family.</text>
</comment>
<comment type="subcellular location">
    <subcellularLocation>
        <location evidence="2">Endoplasmic reticulum membrane</location>
        <topology evidence="2">Multi-pass membrane protein</topology>
    </subcellularLocation>
</comment>
<keyword evidence="7 17" id="KW-0812">Transmembrane</keyword>
<evidence type="ECO:0000256" key="13">
    <source>
        <dbReference type="ARBA" id="ARBA00022989"/>
    </source>
</evidence>
<dbReference type="PANTHER" id="PTHR22763">
    <property type="entry name" value="RING ZINC FINGER PROTEIN"/>
    <property type="match status" value="1"/>
</dbReference>
<evidence type="ECO:0000256" key="15">
    <source>
        <dbReference type="PROSITE-ProRule" id="PRU00175"/>
    </source>
</evidence>
<keyword evidence="6" id="KW-0808">Transferase</keyword>
<dbReference type="PROSITE" id="PS50089">
    <property type="entry name" value="ZF_RING_2"/>
    <property type="match status" value="1"/>
</dbReference>
<dbReference type="SMART" id="SM00184">
    <property type="entry name" value="RING"/>
    <property type="match status" value="1"/>
</dbReference>
<feature type="transmembrane region" description="Helical" evidence="17">
    <location>
        <begin position="139"/>
        <end position="159"/>
    </location>
</feature>
<dbReference type="GO" id="GO:0016567">
    <property type="term" value="P:protein ubiquitination"/>
    <property type="evidence" value="ECO:0007669"/>
    <property type="project" value="UniProtKB-UniPathway"/>
</dbReference>
<dbReference type="Pfam" id="PF13639">
    <property type="entry name" value="zf-RING_2"/>
    <property type="match status" value="1"/>
</dbReference>
<feature type="transmembrane region" description="Helical" evidence="17">
    <location>
        <begin position="216"/>
        <end position="236"/>
    </location>
</feature>
<evidence type="ECO:0000256" key="7">
    <source>
        <dbReference type="ARBA" id="ARBA00022692"/>
    </source>
</evidence>
<evidence type="ECO:0000256" key="4">
    <source>
        <dbReference type="ARBA" id="ARBA00010089"/>
    </source>
</evidence>
<name>A0A6G1S661_9ACAR</name>
<evidence type="ECO:0000256" key="8">
    <source>
        <dbReference type="ARBA" id="ARBA00022723"/>
    </source>
</evidence>
<organism evidence="19">
    <name type="scientific">Aceria tosichella</name>
    <name type="common">wheat curl mite</name>
    <dbReference type="NCBI Taxonomy" id="561515"/>
    <lineage>
        <taxon>Eukaryota</taxon>
        <taxon>Metazoa</taxon>
        <taxon>Ecdysozoa</taxon>
        <taxon>Arthropoda</taxon>
        <taxon>Chelicerata</taxon>
        <taxon>Arachnida</taxon>
        <taxon>Acari</taxon>
        <taxon>Acariformes</taxon>
        <taxon>Trombidiformes</taxon>
        <taxon>Prostigmata</taxon>
        <taxon>Eupodina</taxon>
        <taxon>Eriophyoidea</taxon>
        <taxon>Eriophyidae</taxon>
        <taxon>Eriophyinae</taxon>
        <taxon>Aceriini</taxon>
        <taxon>Aceria</taxon>
    </lineage>
</organism>
<feature type="compositionally biased region" description="Polar residues" evidence="16">
    <location>
        <begin position="449"/>
        <end position="472"/>
    </location>
</feature>
<feature type="compositionally biased region" description="Low complexity" evidence="16">
    <location>
        <begin position="349"/>
        <end position="381"/>
    </location>
</feature>
<dbReference type="Gene3D" id="3.30.40.10">
    <property type="entry name" value="Zinc/RING finger domain, C3HC4 (zinc finger)"/>
    <property type="match status" value="1"/>
</dbReference>
<evidence type="ECO:0000256" key="3">
    <source>
        <dbReference type="ARBA" id="ARBA00004906"/>
    </source>
</evidence>
<feature type="region of interest" description="Disordered" evidence="16">
    <location>
        <begin position="428"/>
        <end position="472"/>
    </location>
</feature>
<dbReference type="AlphaFoldDB" id="A0A6G1S661"/>
<evidence type="ECO:0000256" key="10">
    <source>
        <dbReference type="ARBA" id="ARBA00022786"/>
    </source>
</evidence>
<dbReference type="GO" id="GO:0005789">
    <property type="term" value="C:endoplasmic reticulum membrane"/>
    <property type="evidence" value="ECO:0007669"/>
    <property type="project" value="UniProtKB-SubCell"/>
</dbReference>
<sequence>MRATLITTGSVLLTTAVIGNAFYHKKQFYPSVVYITKSNPSMAVIYIQCLVMFLLVGKLMRKIFFGTLRAAELEHLIERAWYAVTETCLAFTVYRDDLNARFVGIFAILLFLKCFHWLAEDRVDFMERSPNINILFHVRIVSLLTVLATCDIAFMYFAYHSIITKGAGTQLVFGFEYAILLATILNIVMKYILHWIDLASDSPWDEKAVCLLYTELVMSILKVTLYLVFVAAMLKYHNFPLFALRPIYLSLRTLKKALCDVIMSRRAIRNMNTLYPNATQEELANTDNVCIICREEMTGNGSSKKLPCNHIFHVSCLRSWFQRQQTCPTCRMDILRLPNPATNQTRNNQQAPMQQPAPHMTPAGATGPQAASQANGSQQANTNEAAGNQPQVALHNEVTVVMMHMFAQMFLQALLTNLRVLNQQQLQQQQQQQQPPQQQSNQQDQQSQTAKETVDASTQTDQDPPTTSEEVD</sequence>
<feature type="transmembrane region" description="Helical" evidence="17">
    <location>
        <begin position="43"/>
        <end position="60"/>
    </location>
</feature>
<comment type="catalytic activity">
    <reaction evidence="1">
        <text>S-ubiquitinyl-[E2 ubiquitin-conjugating enzyme]-L-cysteine + [acceptor protein]-L-lysine = [E2 ubiquitin-conjugating enzyme]-L-cysteine + N(6)-ubiquitinyl-[acceptor protein]-L-lysine.</text>
        <dbReference type="EC" id="2.3.2.27"/>
    </reaction>
</comment>
<evidence type="ECO:0000256" key="17">
    <source>
        <dbReference type="SAM" id="Phobius"/>
    </source>
</evidence>
<dbReference type="GO" id="GO:0036503">
    <property type="term" value="P:ERAD pathway"/>
    <property type="evidence" value="ECO:0007669"/>
    <property type="project" value="TreeGrafter"/>
</dbReference>
<dbReference type="SMART" id="SM00744">
    <property type="entry name" value="RINGv"/>
    <property type="match status" value="1"/>
</dbReference>
<dbReference type="UniPathway" id="UPA00143"/>
<keyword evidence="8" id="KW-0479">Metal-binding</keyword>
<dbReference type="EC" id="2.3.2.27" evidence="5"/>
<feature type="domain" description="RING-type" evidence="18">
    <location>
        <begin position="290"/>
        <end position="331"/>
    </location>
</feature>
<gene>
    <name evidence="19" type="primary">syvn1</name>
    <name evidence="19" type="ORF">g.16929</name>
</gene>
<dbReference type="FunFam" id="3.30.40.10:FF:000088">
    <property type="entry name" value="E3 ubiquitin-protein ligase synoviolin"/>
    <property type="match status" value="1"/>
</dbReference>
<keyword evidence="11" id="KW-0256">Endoplasmic reticulum</keyword>
<reference evidence="19" key="1">
    <citation type="submission" date="2018-10" db="EMBL/GenBank/DDBJ databases">
        <title>Transcriptome assembly of Aceria tosichella (Wheat curl mite) Type 2.</title>
        <authorList>
            <person name="Scully E.D."/>
            <person name="Geib S.M."/>
            <person name="Palmer N.A."/>
            <person name="Gupta A.K."/>
            <person name="Sarath G."/>
            <person name="Tatineni S."/>
        </authorList>
    </citation>
    <scope>NUCLEOTIDE SEQUENCE</scope>
    <source>
        <strain evidence="19">LincolnNE</strain>
    </source>
</reference>
<dbReference type="EMBL" id="GGYP01001097">
    <property type="protein sequence ID" value="MDE45868.1"/>
    <property type="molecule type" value="Transcribed_RNA"/>
</dbReference>
<keyword evidence="12" id="KW-0862">Zinc</keyword>
<dbReference type="GO" id="GO:0043161">
    <property type="term" value="P:proteasome-mediated ubiquitin-dependent protein catabolic process"/>
    <property type="evidence" value="ECO:0007669"/>
    <property type="project" value="TreeGrafter"/>
</dbReference>
<dbReference type="InterPro" id="IPR050731">
    <property type="entry name" value="HRD1_E3_ubiq-ligases"/>
</dbReference>
<protein>
    <recommendedName>
        <fullName evidence="5">RING-type E3 ubiquitin transferase</fullName>
        <ecNumber evidence="5">2.3.2.27</ecNumber>
    </recommendedName>
</protein>
<dbReference type="GO" id="GO:0008270">
    <property type="term" value="F:zinc ion binding"/>
    <property type="evidence" value="ECO:0007669"/>
    <property type="project" value="UniProtKB-KW"/>
</dbReference>
<comment type="pathway">
    <text evidence="3">Protein modification; protein ubiquitination.</text>
</comment>
<keyword evidence="9 15" id="KW-0863">Zinc-finger</keyword>
<evidence type="ECO:0000256" key="16">
    <source>
        <dbReference type="SAM" id="MobiDB-lite"/>
    </source>
</evidence>
<dbReference type="InterPro" id="IPR057992">
    <property type="entry name" value="TPR_SYVN1_N"/>
</dbReference>
<dbReference type="InterPro" id="IPR001841">
    <property type="entry name" value="Znf_RING"/>
</dbReference>
<evidence type="ECO:0000256" key="9">
    <source>
        <dbReference type="ARBA" id="ARBA00022771"/>
    </source>
</evidence>
<proteinExistence type="inferred from homology"/>
<evidence type="ECO:0000256" key="2">
    <source>
        <dbReference type="ARBA" id="ARBA00004477"/>
    </source>
</evidence>
<dbReference type="CDD" id="cd16479">
    <property type="entry name" value="RING-H2_synoviolin"/>
    <property type="match status" value="1"/>
</dbReference>
<dbReference type="PANTHER" id="PTHR22763:SF184">
    <property type="entry name" value="E3 UBIQUITIN-PROTEIN LIGASE SYNOVIOLIN"/>
    <property type="match status" value="1"/>
</dbReference>
<feature type="region of interest" description="Disordered" evidence="16">
    <location>
        <begin position="339"/>
        <end position="387"/>
    </location>
</feature>
<dbReference type="InterPro" id="IPR058051">
    <property type="entry name" value="Znf_RING_synoviolin"/>
</dbReference>
<feature type="compositionally biased region" description="Low complexity" evidence="16">
    <location>
        <begin position="428"/>
        <end position="448"/>
    </location>
</feature>
<evidence type="ECO:0000256" key="11">
    <source>
        <dbReference type="ARBA" id="ARBA00022824"/>
    </source>
</evidence>
<accession>A0A6G1S661</accession>
<feature type="transmembrane region" description="Helical" evidence="17">
    <location>
        <begin position="171"/>
        <end position="196"/>
    </location>
</feature>
<feature type="transmembrane region" description="Helical" evidence="17">
    <location>
        <begin position="102"/>
        <end position="119"/>
    </location>
</feature>
<evidence type="ECO:0000313" key="19">
    <source>
        <dbReference type="EMBL" id="MDE45868.1"/>
    </source>
</evidence>
<evidence type="ECO:0000256" key="12">
    <source>
        <dbReference type="ARBA" id="ARBA00022833"/>
    </source>
</evidence>
<keyword evidence="10" id="KW-0833">Ubl conjugation pathway</keyword>
<evidence type="ECO:0000259" key="18">
    <source>
        <dbReference type="PROSITE" id="PS50089"/>
    </source>
</evidence>
<evidence type="ECO:0000256" key="6">
    <source>
        <dbReference type="ARBA" id="ARBA00022679"/>
    </source>
</evidence>
<dbReference type="Pfam" id="PF25563">
    <property type="entry name" value="TPR_SYVN1_N"/>
    <property type="match status" value="1"/>
</dbReference>
<dbReference type="InterPro" id="IPR011016">
    <property type="entry name" value="Znf_RING-CH"/>
</dbReference>
<dbReference type="SUPFAM" id="SSF57850">
    <property type="entry name" value="RING/U-box"/>
    <property type="match status" value="1"/>
</dbReference>
<keyword evidence="13 17" id="KW-1133">Transmembrane helix</keyword>
<dbReference type="InterPro" id="IPR013083">
    <property type="entry name" value="Znf_RING/FYVE/PHD"/>
</dbReference>
<keyword evidence="14 17" id="KW-0472">Membrane</keyword>
<evidence type="ECO:0000256" key="14">
    <source>
        <dbReference type="ARBA" id="ARBA00023136"/>
    </source>
</evidence>
<evidence type="ECO:0000256" key="5">
    <source>
        <dbReference type="ARBA" id="ARBA00012483"/>
    </source>
</evidence>